<sequence length="396" mass="47644">MKLITNVQELEKILEELKANPIFYAFGENKENFHSSFWKWMFHENAKETILILTGVNENEDLNLNNSFLEREQNASNSDKEHKYKARYDVLITINGIRKYIIETKVKSFPTLEQLRRIEYATKDKHKIKFFCIHLYPSNTLENLKSTLNNWFFYDFESLSKRINIEKFSPIKRVYIEDYKKMLIGLSDLFRLFSFNQTRPNYDFVWKNAKNQEDNFDLQAKLEEYKLWELFLHYRSKHFFYSLQKAINESEEISDKMKKLLVYESSINNKKSTISIGYILQGDSDLVNYSLNEIDRRINKSNQSDTKIVGIQIEDEQFRQFVLSKKDSEKLFQNMEKQGFFENCHDLQKDKLFCKYGDTFKYRYTKLQISDFDGILYQVVQYFNKVERLESNLLQI</sequence>
<gene>
    <name evidence="1" type="ORF">GJJ64_01390</name>
</gene>
<dbReference type="RefSeq" id="WP_154285985.1">
    <property type="nucleotide sequence ID" value="NZ_WKJI01000001.1"/>
</dbReference>
<dbReference type="Proteomes" id="UP000462931">
    <property type="component" value="Unassembled WGS sequence"/>
</dbReference>
<dbReference type="AlphaFoldDB" id="A0A7K0FIS3"/>
<accession>A0A7K0FIS3</accession>
<organism evidence="1 2">
    <name type="scientific">Pedobacter puniceum</name>
    <dbReference type="NCBI Taxonomy" id="2666136"/>
    <lineage>
        <taxon>Bacteria</taxon>
        <taxon>Pseudomonadati</taxon>
        <taxon>Bacteroidota</taxon>
        <taxon>Sphingobacteriia</taxon>
        <taxon>Sphingobacteriales</taxon>
        <taxon>Sphingobacteriaceae</taxon>
        <taxon>Pedobacter</taxon>
    </lineage>
</organism>
<reference evidence="1 2" key="1">
    <citation type="submission" date="2019-11" db="EMBL/GenBank/DDBJ databases">
        <authorList>
            <person name="Cheng Q."/>
            <person name="Yang Z."/>
        </authorList>
    </citation>
    <scope>NUCLEOTIDE SEQUENCE [LARGE SCALE GENOMIC DNA]</scope>
    <source>
        <strain evidence="1 2">HX-22-1</strain>
    </source>
</reference>
<protein>
    <recommendedName>
        <fullName evidence="3">PD-(D/E)XK nuclease family protein</fullName>
    </recommendedName>
</protein>
<keyword evidence="2" id="KW-1185">Reference proteome</keyword>
<evidence type="ECO:0000313" key="2">
    <source>
        <dbReference type="Proteomes" id="UP000462931"/>
    </source>
</evidence>
<name>A0A7K0FIS3_9SPHI</name>
<comment type="caution">
    <text evidence="1">The sequence shown here is derived from an EMBL/GenBank/DDBJ whole genome shotgun (WGS) entry which is preliminary data.</text>
</comment>
<evidence type="ECO:0000313" key="1">
    <source>
        <dbReference type="EMBL" id="MRX45833.1"/>
    </source>
</evidence>
<dbReference type="EMBL" id="WKJI01000001">
    <property type="protein sequence ID" value="MRX45833.1"/>
    <property type="molecule type" value="Genomic_DNA"/>
</dbReference>
<evidence type="ECO:0008006" key="3">
    <source>
        <dbReference type="Google" id="ProtNLM"/>
    </source>
</evidence>
<proteinExistence type="predicted"/>